<dbReference type="InterPro" id="IPR036866">
    <property type="entry name" value="RibonucZ/Hydroxyglut_hydro"/>
</dbReference>
<protein>
    <submittedName>
        <fullName evidence="1">Ribonuclease Z</fullName>
    </submittedName>
</protein>
<dbReference type="EMBL" id="FUWU01000009">
    <property type="protein sequence ID" value="SJZ49874.1"/>
    <property type="molecule type" value="Genomic_DNA"/>
</dbReference>
<dbReference type="Proteomes" id="UP000190449">
    <property type="component" value="Unassembled WGS sequence"/>
</dbReference>
<keyword evidence="3" id="KW-1185">Reference proteome</keyword>
<evidence type="ECO:0000313" key="2">
    <source>
        <dbReference type="EMBL" id="SJZ49874.1"/>
    </source>
</evidence>
<organism evidence="1 3">
    <name type="scientific">Fibrobacter intestinalis</name>
    <dbReference type="NCBI Taxonomy" id="28122"/>
    <lineage>
        <taxon>Bacteria</taxon>
        <taxon>Pseudomonadati</taxon>
        <taxon>Fibrobacterota</taxon>
        <taxon>Fibrobacteria</taxon>
        <taxon>Fibrobacterales</taxon>
        <taxon>Fibrobacteraceae</taxon>
        <taxon>Fibrobacter</taxon>
    </lineage>
</organism>
<sequence length="334" mass="38094">MEDCPQFPFFLGNFPDRSSVILEKLAIFDAEMQENKSLHNALRQVRLHVGKVRLCGFSVSGLATYLQLPEHNFCVDMGECPISAIGIDHVFLTHAHGDHSRCLMRHHSLRRMMGVEKPSVYYIPEELVPGAEEWIHAEASFEGVPESRFKLPKIIPVKAGEKQALAYRKDLYIEAFNVRHASLGKHFLPAMGITLYNHKNKLKDEFLGLDSSKLIELRQKGTCITREVFDPLITFMGDSLGENLLDPNLQSVWDSEILVTECTFLDDEEEEMAQKKGHTHISAIAEALQKYGDTMKCKHVVLNHFSMKYSAEHILETLQKKIPEEFQEKIIAFI</sequence>
<gene>
    <name evidence="2" type="ORF">SAMN02745108_00776</name>
    <name evidence="1" type="ORF">SAMN05720469_13020</name>
</gene>
<evidence type="ECO:0000313" key="4">
    <source>
        <dbReference type="Proteomes" id="UP000190449"/>
    </source>
</evidence>
<dbReference type="AlphaFoldDB" id="A0A1M6XCL1"/>
<dbReference type="Proteomes" id="UP000184275">
    <property type="component" value="Unassembled WGS sequence"/>
</dbReference>
<dbReference type="STRING" id="28122.SAMN02745108_00776"/>
<accession>A0A1T4L5B7</accession>
<reference evidence="3" key="2">
    <citation type="submission" date="2016-11" db="EMBL/GenBank/DDBJ databases">
        <authorList>
            <person name="Varghese N."/>
            <person name="Submissions S."/>
        </authorList>
    </citation>
    <scope>NUCLEOTIDE SEQUENCE [LARGE SCALE GENOMIC DNA]</scope>
    <source>
        <strain evidence="3">UWOS</strain>
    </source>
</reference>
<dbReference type="Gene3D" id="3.60.15.10">
    <property type="entry name" value="Ribonuclease Z/Hydroxyacylglutathione hydrolase-like"/>
    <property type="match status" value="1"/>
</dbReference>
<reference evidence="1" key="1">
    <citation type="submission" date="2016-11" db="EMBL/GenBank/DDBJ databases">
        <authorList>
            <person name="Jaros S."/>
            <person name="Januszkiewicz K."/>
            <person name="Wedrychowicz H."/>
        </authorList>
    </citation>
    <scope>NUCLEOTIDE SEQUENCE [LARGE SCALE GENOMIC DNA]</scope>
    <source>
        <strain evidence="1">UWOS</strain>
    </source>
</reference>
<name>A0A1M6XCL1_9BACT</name>
<proteinExistence type="predicted"/>
<evidence type="ECO:0000313" key="1">
    <source>
        <dbReference type="EMBL" id="SHL03663.1"/>
    </source>
</evidence>
<accession>A0A1M6XCL1</accession>
<dbReference type="SUPFAM" id="SSF56281">
    <property type="entry name" value="Metallo-hydrolase/oxidoreductase"/>
    <property type="match status" value="1"/>
</dbReference>
<evidence type="ECO:0000313" key="3">
    <source>
        <dbReference type="Proteomes" id="UP000184275"/>
    </source>
</evidence>
<dbReference type="PANTHER" id="PTHR46504:SF2">
    <property type="entry name" value="TRNASE Z TRZ1"/>
    <property type="match status" value="1"/>
</dbReference>
<reference evidence="2 4" key="3">
    <citation type="submission" date="2017-02" db="EMBL/GenBank/DDBJ databases">
        <authorList>
            <person name="Peterson S.W."/>
        </authorList>
    </citation>
    <scope>NUCLEOTIDE SEQUENCE [LARGE SCALE GENOMIC DNA]</scope>
    <source>
        <strain evidence="2 4">ATCC 43854</strain>
    </source>
</reference>
<dbReference type="PANTHER" id="PTHR46504">
    <property type="entry name" value="TRNASE Z TRZ1"/>
    <property type="match status" value="1"/>
</dbReference>
<dbReference type="EMBL" id="FRAW01000030">
    <property type="protein sequence ID" value="SHL03663.1"/>
    <property type="molecule type" value="Genomic_DNA"/>
</dbReference>